<evidence type="ECO:0000259" key="2">
    <source>
        <dbReference type="Pfam" id="PF09994"/>
    </source>
</evidence>
<dbReference type="Proteomes" id="UP000521872">
    <property type="component" value="Unassembled WGS sequence"/>
</dbReference>
<comment type="caution">
    <text evidence="3">The sequence shown here is derived from an EMBL/GenBank/DDBJ whole genome shotgun (WGS) entry which is preliminary data.</text>
</comment>
<evidence type="ECO:0000313" key="4">
    <source>
        <dbReference type="Proteomes" id="UP000521872"/>
    </source>
</evidence>
<dbReference type="InterPro" id="IPR018712">
    <property type="entry name" value="Tle1-like_cat"/>
</dbReference>
<dbReference type="Pfam" id="PF09994">
    <property type="entry name" value="T6SS_Tle1-like_cat"/>
    <property type="match status" value="1"/>
</dbReference>
<evidence type="ECO:0000256" key="1">
    <source>
        <dbReference type="SAM" id="MobiDB-lite"/>
    </source>
</evidence>
<organism evidence="3 4">
    <name type="scientific">Agrocybe pediades</name>
    <dbReference type="NCBI Taxonomy" id="84607"/>
    <lineage>
        <taxon>Eukaryota</taxon>
        <taxon>Fungi</taxon>
        <taxon>Dikarya</taxon>
        <taxon>Basidiomycota</taxon>
        <taxon>Agaricomycotina</taxon>
        <taxon>Agaricomycetes</taxon>
        <taxon>Agaricomycetidae</taxon>
        <taxon>Agaricales</taxon>
        <taxon>Agaricineae</taxon>
        <taxon>Strophariaceae</taxon>
        <taxon>Agrocybe</taxon>
    </lineage>
</organism>
<accession>A0A8H4QVG8</accession>
<reference evidence="3 4" key="1">
    <citation type="submission" date="2019-12" db="EMBL/GenBank/DDBJ databases">
        <authorList>
            <person name="Floudas D."/>
            <person name="Bentzer J."/>
            <person name="Ahren D."/>
            <person name="Johansson T."/>
            <person name="Persson P."/>
            <person name="Tunlid A."/>
        </authorList>
    </citation>
    <scope>NUCLEOTIDE SEQUENCE [LARGE SCALE GENOMIC DNA]</scope>
    <source>
        <strain evidence="3 4">CBS 102.39</strain>
    </source>
</reference>
<evidence type="ECO:0000313" key="3">
    <source>
        <dbReference type="EMBL" id="KAF4618260.1"/>
    </source>
</evidence>
<sequence>MANVDETEGRTAHASKSNPQGPSVCCHGTEGGRNLVVNLDGTGNQFGDKNTNVVEMYSLLHKGEDSNQLSLYYTGAHQKCRDT</sequence>
<keyword evidence="4" id="KW-1185">Reference proteome</keyword>
<dbReference type="EMBL" id="JAACJL010000018">
    <property type="protein sequence ID" value="KAF4618260.1"/>
    <property type="molecule type" value="Genomic_DNA"/>
</dbReference>
<proteinExistence type="predicted"/>
<feature type="domain" description="T6SS Phospholipase effector Tle1-like catalytic" evidence="2">
    <location>
        <begin position="33"/>
        <end position="76"/>
    </location>
</feature>
<name>A0A8H4QVG8_9AGAR</name>
<gene>
    <name evidence="3" type="ORF">D9613_011600</name>
</gene>
<protein>
    <recommendedName>
        <fullName evidence="2">T6SS Phospholipase effector Tle1-like catalytic domain-containing protein</fullName>
    </recommendedName>
</protein>
<dbReference type="AlphaFoldDB" id="A0A8H4QVG8"/>
<feature type="region of interest" description="Disordered" evidence="1">
    <location>
        <begin position="1"/>
        <end position="29"/>
    </location>
</feature>